<evidence type="ECO:0000313" key="2">
    <source>
        <dbReference type="EMBL" id="TPP56549.1"/>
    </source>
</evidence>
<accession>A0A504Y8S2</accession>
<sequence>MEVLPPPPPRRDEEENPWPEWPRVWRTEYGHSEVVLRYGRDPRQFNTVTKEFLDNGSGSVCGLRTVQVEWSKNVDTGRWQMTELSDTENVVECDLVLLAMGFVGPETSLITQLRLAMEQSESRIKTQEPSSYATSVPRVFAAGDCRRGQSLVVHAINEGRQAAREVDLYLMGSTALPGQGGHVKAKDGRLC</sequence>
<dbReference type="SUPFAM" id="SSF51905">
    <property type="entry name" value="FAD/NAD(P)-binding domain"/>
    <property type="match status" value="1"/>
</dbReference>
<gene>
    <name evidence="2" type="ORF">FGIG_12004</name>
</gene>
<dbReference type="InterPro" id="IPR023753">
    <property type="entry name" value="FAD/NAD-binding_dom"/>
</dbReference>
<keyword evidence="3" id="KW-1185">Reference proteome</keyword>
<evidence type="ECO:0000313" key="3">
    <source>
        <dbReference type="Proteomes" id="UP000316759"/>
    </source>
</evidence>
<dbReference type="Gene3D" id="3.50.50.60">
    <property type="entry name" value="FAD/NAD(P)-binding domain"/>
    <property type="match status" value="1"/>
</dbReference>
<dbReference type="STRING" id="46835.A0A504Y8S2"/>
<dbReference type="Pfam" id="PF07992">
    <property type="entry name" value="Pyr_redox_2"/>
    <property type="match status" value="1"/>
</dbReference>
<reference evidence="2 3" key="1">
    <citation type="submission" date="2019-04" db="EMBL/GenBank/DDBJ databases">
        <title>Annotation for the trematode Fasciola gigantica.</title>
        <authorList>
            <person name="Choi Y.-J."/>
        </authorList>
    </citation>
    <scope>NUCLEOTIDE SEQUENCE [LARGE SCALE GENOMIC DNA]</scope>
    <source>
        <strain evidence="2">Uganda_cow_1</strain>
    </source>
</reference>
<dbReference type="PANTHER" id="PTHR43100:SF1">
    <property type="entry name" value="GLUTAMATE SYNTHASE [NADPH] SMALL CHAIN"/>
    <property type="match status" value="1"/>
</dbReference>
<organism evidence="2 3">
    <name type="scientific">Fasciola gigantica</name>
    <name type="common">Giant liver fluke</name>
    <dbReference type="NCBI Taxonomy" id="46835"/>
    <lineage>
        <taxon>Eukaryota</taxon>
        <taxon>Metazoa</taxon>
        <taxon>Spiralia</taxon>
        <taxon>Lophotrochozoa</taxon>
        <taxon>Platyhelminthes</taxon>
        <taxon>Trematoda</taxon>
        <taxon>Digenea</taxon>
        <taxon>Plagiorchiida</taxon>
        <taxon>Echinostomata</taxon>
        <taxon>Echinostomatoidea</taxon>
        <taxon>Fasciolidae</taxon>
        <taxon>Fasciola</taxon>
    </lineage>
</organism>
<comment type="caution">
    <text evidence="2">The sequence shown here is derived from an EMBL/GenBank/DDBJ whole genome shotgun (WGS) entry which is preliminary data.</text>
</comment>
<dbReference type="EMBL" id="SUNJ01014350">
    <property type="protein sequence ID" value="TPP56549.1"/>
    <property type="molecule type" value="Genomic_DNA"/>
</dbReference>
<dbReference type="InterPro" id="IPR036188">
    <property type="entry name" value="FAD/NAD-bd_sf"/>
</dbReference>
<evidence type="ECO:0000259" key="1">
    <source>
        <dbReference type="Pfam" id="PF07992"/>
    </source>
</evidence>
<dbReference type="AlphaFoldDB" id="A0A504Y8S2"/>
<protein>
    <submittedName>
        <fullName evidence="2">Putative glutamate synthase [NADPH]</fullName>
    </submittedName>
</protein>
<dbReference type="OrthoDB" id="4327079at2759"/>
<dbReference type="GO" id="GO:0016491">
    <property type="term" value="F:oxidoreductase activity"/>
    <property type="evidence" value="ECO:0007669"/>
    <property type="project" value="InterPro"/>
</dbReference>
<proteinExistence type="predicted"/>
<feature type="domain" description="FAD/NAD(P)-binding" evidence="1">
    <location>
        <begin position="81"/>
        <end position="159"/>
    </location>
</feature>
<dbReference type="Proteomes" id="UP000316759">
    <property type="component" value="Unassembled WGS sequence"/>
</dbReference>
<name>A0A504Y8S2_FASGI</name>
<dbReference type="PANTHER" id="PTHR43100">
    <property type="entry name" value="GLUTAMATE SYNTHASE [NADPH] SMALL CHAIN"/>
    <property type="match status" value="1"/>
</dbReference>
<dbReference type="InterPro" id="IPR051394">
    <property type="entry name" value="Glutamate_Synthase"/>
</dbReference>